<feature type="transmembrane region" description="Helical" evidence="1">
    <location>
        <begin position="6"/>
        <end position="29"/>
    </location>
</feature>
<keyword evidence="1" id="KW-0812">Transmembrane</keyword>
<sequence>MIKLDSFWVSLTLAMLILVYMGGVAAVVLRTRGRRVFLPCQPNTIASVRRQIGKLRRIR</sequence>
<protein>
    <submittedName>
        <fullName evidence="2">Uncharacterized protein</fullName>
    </submittedName>
</protein>
<accession>A0AAJ0BEG9</accession>
<reference evidence="2" key="1">
    <citation type="submission" date="2023-06" db="EMBL/GenBank/DDBJ databases">
        <title>Genome-scale phylogeny and comparative genomics of the fungal order Sordariales.</title>
        <authorList>
            <consortium name="Lawrence Berkeley National Laboratory"/>
            <person name="Hensen N."/>
            <person name="Bonometti L."/>
            <person name="Westerberg I."/>
            <person name="Brannstrom I.O."/>
            <person name="Guillou S."/>
            <person name="Cros-Aarteil S."/>
            <person name="Calhoun S."/>
            <person name="Haridas S."/>
            <person name="Kuo A."/>
            <person name="Mondo S."/>
            <person name="Pangilinan J."/>
            <person name="Riley R."/>
            <person name="Labutti K."/>
            <person name="Andreopoulos B."/>
            <person name="Lipzen A."/>
            <person name="Chen C."/>
            <person name="Yanf M."/>
            <person name="Daum C."/>
            <person name="Ng V."/>
            <person name="Clum A."/>
            <person name="Steindorff A."/>
            <person name="Ohm R."/>
            <person name="Martin F."/>
            <person name="Silar P."/>
            <person name="Natvig D."/>
            <person name="Lalanne C."/>
            <person name="Gautier V."/>
            <person name="Ament-Velasquez S.L."/>
            <person name="Kruys A."/>
            <person name="Hutchinson M.I."/>
            <person name="Powell A.J."/>
            <person name="Barry K."/>
            <person name="Miller A.N."/>
            <person name="Grigoriev I.V."/>
            <person name="Debuchy R."/>
            <person name="Gladieux P."/>
            <person name="Thoren M.H."/>
            <person name="Johannesson H."/>
        </authorList>
    </citation>
    <scope>NUCLEOTIDE SEQUENCE</scope>
    <source>
        <strain evidence="2">PSN4</strain>
    </source>
</reference>
<dbReference type="Proteomes" id="UP001239445">
    <property type="component" value="Unassembled WGS sequence"/>
</dbReference>
<evidence type="ECO:0000313" key="2">
    <source>
        <dbReference type="EMBL" id="KAK1756355.1"/>
    </source>
</evidence>
<name>A0AAJ0BEG9_9PEZI</name>
<keyword evidence="1" id="KW-0472">Membrane</keyword>
<evidence type="ECO:0000256" key="1">
    <source>
        <dbReference type="SAM" id="Phobius"/>
    </source>
</evidence>
<keyword evidence="1" id="KW-1133">Transmembrane helix</keyword>
<dbReference type="EMBL" id="MU839832">
    <property type="protein sequence ID" value="KAK1756355.1"/>
    <property type="molecule type" value="Genomic_DNA"/>
</dbReference>
<gene>
    <name evidence="2" type="ORF">QBC47DRAFT_379779</name>
</gene>
<proteinExistence type="predicted"/>
<comment type="caution">
    <text evidence="2">The sequence shown here is derived from an EMBL/GenBank/DDBJ whole genome shotgun (WGS) entry which is preliminary data.</text>
</comment>
<dbReference type="AlphaFoldDB" id="A0AAJ0BEG9"/>
<keyword evidence="3" id="KW-1185">Reference proteome</keyword>
<organism evidence="2 3">
    <name type="scientific">Echria macrotheca</name>
    <dbReference type="NCBI Taxonomy" id="438768"/>
    <lineage>
        <taxon>Eukaryota</taxon>
        <taxon>Fungi</taxon>
        <taxon>Dikarya</taxon>
        <taxon>Ascomycota</taxon>
        <taxon>Pezizomycotina</taxon>
        <taxon>Sordariomycetes</taxon>
        <taxon>Sordariomycetidae</taxon>
        <taxon>Sordariales</taxon>
        <taxon>Schizotheciaceae</taxon>
        <taxon>Echria</taxon>
    </lineage>
</organism>
<evidence type="ECO:0000313" key="3">
    <source>
        <dbReference type="Proteomes" id="UP001239445"/>
    </source>
</evidence>